<evidence type="ECO:0000256" key="1">
    <source>
        <dbReference type="SAM" id="MobiDB-lite"/>
    </source>
</evidence>
<dbReference type="EMBL" id="CP042239">
    <property type="protein sequence ID" value="QDX26313.1"/>
    <property type="molecule type" value="Genomic_DNA"/>
</dbReference>
<dbReference type="InterPro" id="IPR047111">
    <property type="entry name" value="YbaP-like"/>
</dbReference>
<accession>A0A518RFU3</accession>
<reference evidence="2 3" key="1">
    <citation type="submission" date="2019-07" db="EMBL/GenBank/DDBJ databases">
        <title>Sphingomonas alkalisoli sp. nov., isolated from rhizosphere soil of Suaedae salsa.</title>
        <authorList>
            <person name="Zhang H."/>
            <person name="Xu L."/>
            <person name="Zhang J.-X."/>
            <person name="Sun J.-Q."/>
        </authorList>
    </citation>
    <scope>NUCLEOTIDE SEQUENCE [LARGE SCALE GENOMIC DNA]</scope>
    <source>
        <strain evidence="2 3">XS-10</strain>
    </source>
</reference>
<dbReference type="Pfam" id="PF01963">
    <property type="entry name" value="TraB_PrgY_gumN"/>
    <property type="match status" value="1"/>
</dbReference>
<evidence type="ECO:0000313" key="2">
    <source>
        <dbReference type="EMBL" id="QDX26313.1"/>
    </source>
</evidence>
<feature type="compositionally biased region" description="Basic and acidic residues" evidence="1">
    <location>
        <begin position="1"/>
        <end position="14"/>
    </location>
</feature>
<dbReference type="PANTHER" id="PTHR40590:SF1">
    <property type="entry name" value="CYTOPLASMIC PROTEIN"/>
    <property type="match status" value="1"/>
</dbReference>
<dbReference type="AlphaFoldDB" id="A0A518RFU3"/>
<dbReference type="Proteomes" id="UP000318055">
    <property type="component" value="Chromosome"/>
</dbReference>
<organism evidence="2 3">
    <name type="scientific">Sphingomonas suaedae</name>
    <dbReference type="NCBI Taxonomy" id="2599297"/>
    <lineage>
        <taxon>Bacteria</taxon>
        <taxon>Pseudomonadati</taxon>
        <taxon>Pseudomonadota</taxon>
        <taxon>Alphaproteobacteria</taxon>
        <taxon>Sphingomonadales</taxon>
        <taxon>Sphingomonadaceae</taxon>
        <taxon>Sphingomonas</taxon>
    </lineage>
</organism>
<feature type="region of interest" description="Disordered" evidence="1">
    <location>
        <begin position="1"/>
        <end position="20"/>
    </location>
</feature>
<proteinExistence type="predicted"/>
<gene>
    <name evidence="2" type="ORF">FPZ54_09955</name>
</gene>
<dbReference type="InterPro" id="IPR002816">
    <property type="entry name" value="TraB/PrgY/GumN_fam"/>
</dbReference>
<dbReference type="KEGG" id="ssua:FPZ54_09955"/>
<dbReference type="OrthoDB" id="9806326at2"/>
<protein>
    <submittedName>
        <fullName evidence="2">TraB/GumN family protein</fullName>
    </submittedName>
</protein>
<name>A0A518RFU3_9SPHN</name>
<sequence>MEAQDHALEAERRGHGAGLWRKGDAGSTAVDVGGAGGFGGRIMLKRLIVPLAALLLSSCSLLGEDADPALWVVKDEDTTIYLFGTIHVLKPGMNWFDEGIREAFDASDEVVLEIARPDPNAIAALTAQLGTRGGPPFAPEVDAAARDLGMPEGAIDKQEPWLAAITLNQLAVTKAGYCNAQGVEAALSDAAEDAGKPVKALESARGQLMLFDGLPGAAQSAMLDATVKALPGTKARLDRFVAAWAKGDAESVGAEMNRTAQAAPEVAEALITRRNARFADWVAARMDQPGTVFFAVGAGHLAGRGSVQDLLGEKGLTVERVVY</sequence>
<dbReference type="PANTHER" id="PTHR40590">
    <property type="entry name" value="CYTOPLASMIC PROTEIN-RELATED"/>
    <property type="match status" value="1"/>
</dbReference>
<evidence type="ECO:0000313" key="3">
    <source>
        <dbReference type="Proteomes" id="UP000318055"/>
    </source>
</evidence>
<dbReference type="CDD" id="cd14789">
    <property type="entry name" value="Tiki"/>
    <property type="match status" value="1"/>
</dbReference>
<keyword evidence="3" id="KW-1185">Reference proteome</keyword>